<gene>
    <name evidence="4" type="ORF">H7B67_00370</name>
</gene>
<dbReference type="Pfam" id="PF01066">
    <property type="entry name" value="CDP-OH_P_transf"/>
    <property type="match status" value="1"/>
</dbReference>
<dbReference type="EMBL" id="JACJVQ010000001">
    <property type="protein sequence ID" value="MBB6632576.1"/>
    <property type="molecule type" value="Genomic_DNA"/>
</dbReference>
<dbReference type="Gene3D" id="1.20.120.1760">
    <property type="match status" value="1"/>
</dbReference>
<sequence length="227" mass="26150">MMLVDQYRRFRSKYIVQQRRPHEYIANRYYAHLIDPFFTKIAYDLKLSPNFVTIVAGILGVTASLCFGVNELALGAVLLQLHYILDCVDGNLARLTNKCTPLGAKLDKLVDQVVRLLLFVSLAYVADVHSLLKVVFVGTIYLDIFIVHFFILPFLRTHAIVRSPWKKWVMSKGIIPAFDIFLIYILISIFALINNIEILIYVVIVGKNIDWIYRVWECLKSRAIGLQ</sequence>
<keyword evidence="3" id="KW-0812">Transmembrane</keyword>
<dbReference type="InterPro" id="IPR048254">
    <property type="entry name" value="CDP_ALCOHOL_P_TRANSF_CS"/>
</dbReference>
<evidence type="ECO:0000256" key="1">
    <source>
        <dbReference type="ARBA" id="ARBA00022679"/>
    </source>
</evidence>
<dbReference type="Proteomes" id="UP000535838">
    <property type="component" value="Unassembled WGS sequence"/>
</dbReference>
<evidence type="ECO:0000313" key="5">
    <source>
        <dbReference type="Proteomes" id="UP000535838"/>
    </source>
</evidence>
<evidence type="ECO:0000313" key="4">
    <source>
        <dbReference type="EMBL" id="MBB6632576.1"/>
    </source>
</evidence>
<dbReference type="InterPro" id="IPR043130">
    <property type="entry name" value="CDP-OH_PTrfase_TM_dom"/>
</dbReference>
<feature type="transmembrane region" description="Helical" evidence="3">
    <location>
        <begin position="138"/>
        <end position="161"/>
    </location>
</feature>
<organism evidence="4 5">
    <name type="scientific">Cohnella thailandensis</name>
    <dbReference type="NCBI Taxonomy" id="557557"/>
    <lineage>
        <taxon>Bacteria</taxon>
        <taxon>Bacillati</taxon>
        <taxon>Bacillota</taxon>
        <taxon>Bacilli</taxon>
        <taxon>Bacillales</taxon>
        <taxon>Paenibacillaceae</taxon>
        <taxon>Cohnella</taxon>
    </lineage>
</organism>
<dbReference type="GO" id="GO:0016780">
    <property type="term" value="F:phosphotransferase activity, for other substituted phosphate groups"/>
    <property type="evidence" value="ECO:0007669"/>
    <property type="project" value="InterPro"/>
</dbReference>
<reference evidence="4 5" key="1">
    <citation type="submission" date="2020-08" db="EMBL/GenBank/DDBJ databases">
        <title>Cohnella phylogeny.</title>
        <authorList>
            <person name="Dunlap C."/>
        </authorList>
    </citation>
    <scope>NUCLEOTIDE SEQUENCE [LARGE SCALE GENOMIC DNA]</scope>
    <source>
        <strain evidence="4 5">DSM 25241</strain>
    </source>
</reference>
<evidence type="ECO:0000256" key="2">
    <source>
        <dbReference type="RuleBase" id="RU003750"/>
    </source>
</evidence>
<keyword evidence="5" id="KW-1185">Reference proteome</keyword>
<accession>A0A841SPP8</accession>
<keyword evidence="3" id="KW-1133">Transmembrane helix</keyword>
<keyword evidence="3" id="KW-0472">Membrane</keyword>
<dbReference type="AlphaFoldDB" id="A0A841SPP8"/>
<dbReference type="PROSITE" id="PS00379">
    <property type="entry name" value="CDP_ALCOHOL_P_TRANSF"/>
    <property type="match status" value="1"/>
</dbReference>
<keyword evidence="1 2" id="KW-0808">Transferase</keyword>
<evidence type="ECO:0000256" key="3">
    <source>
        <dbReference type="SAM" id="Phobius"/>
    </source>
</evidence>
<dbReference type="GO" id="GO:0008654">
    <property type="term" value="P:phospholipid biosynthetic process"/>
    <property type="evidence" value="ECO:0007669"/>
    <property type="project" value="InterPro"/>
</dbReference>
<dbReference type="InterPro" id="IPR000462">
    <property type="entry name" value="CDP-OH_P_trans"/>
</dbReference>
<dbReference type="GO" id="GO:0016020">
    <property type="term" value="C:membrane"/>
    <property type="evidence" value="ECO:0007669"/>
    <property type="project" value="InterPro"/>
</dbReference>
<comment type="caution">
    <text evidence="4">The sequence shown here is derived from an EMBL/GenBank/DDBJ whole genome shotgun (WGS) entry which is preliminary data.</text>
</comment>
<name>A0A841SPP8_9BACL</name>
<proteinExistence type="inferred from homology"/>
<feature type="transmembrane region" description="Helical" evidence="3">
    <location>
        <begin position="113"/>
        <end position="132"/>
    </location>
</feature>
<protein>
    <submittedName>
        <fullName evidence="4">CDP-alcohol phosphatidyltransferase family protein</fullName>
    </submittedName>
</protein>
<comment type="similarity">
    <text evidence="2">Belongs to the CDP-alcohol phosphatidyltransferase class-I family.</text>
</comment>